<evidence type="ECO:0000313" key="3">
    <source>
        <dbReference type="Proteomes" id="UP000319980"/>
    </source>
</evidence>
<dbReference type="OrthoDB" id="6121073at2"/>
<dbReference type="Proteomes" id="UP000319980">
    <property type="component" value="Unassembled WGS sequence"/>
</dbReference>
<dbReference type="SUPFAM" id="SSF51182">
    <property type="entry name" value="RmlC-like cupins"/>
    <property type="match status" value="1"/>
</dbReference>
<gene>
    <name evidence="2" type="primary">iolB</name>
    <name evidence="2" type="ORF">FQY83_14030</name>
</gene>
<sequence>MSRLRIRPRTPAADGTVLSVTPESAGWSHVGFKVVKLADGQRHDGGDAGREACLVLVSGSADILAGGERFDDVGGRVSPFEDRAPGAAYVPAGVQWSVLARGDVELAVCTAPGTGQGAPRLIAEADMSREVRGSGTNTRHVRNILPETQPADALLVVEVVTPAGHWSSYPPHKHDAAMPGEETVLEETYYHRVSPPQGFAFQRVYSADRSLDEAIAVEDGDVVLVPRGYHPVGAAHGYDLYYLNVMAGPERRWLFRNDPDHAWIVAPPPSPEA</sequence>
<dbReference type="GO" id="GO:0019310">
    <property type="term" value="P:inositol catabolic process"/>
    <property type="evidence" value="ECO:0007669"/>
    <property type="project" value="InterPro"/>
</dbReference>
<dbReference type="RefSeq" id="WP_146388601.1">
    <property type="nucleotide sequence ID" value="NZ_VOHK01000006.1"/>
</dbReference>
<dbReference type="InterPro" id="IPR014710">
    <property type="entry name" value="RmlC-like_jellyroll"/>
</dbReference>
<dbReference type="InterPro" id="IPR024203">
    <property type="entry name" value="Deoxy-glucuronate_isom_IolB"/>
</dbReference>
<dbReference type="AlphaFoldDB" id="A0A5C5TYT8"/>
<dbReference type="InterPro" id="IPR011051">
    <property type="entry name" value="RmlC_Cupin_sf"/>
</dbReference>
<proteinExistence type="predicted"/>
<evidence type="ECO:0000313" key="2">
    <source>
        <dbReference type="EMBL" id="TWT18495.1"/>
    </source>
</evidence>
<dbReference type="EMBL" id="VOHK01000006">
    <property type="protein sequence ID" value="TWT18495.1"/>
    <property type="molecule type" value="Genomic_DNA"/>
</dbReference>
<organism evidence="2 3">
    <name type="scientific">Luteimonas marina</name>
    <dbReference type="NCBI Taxonomy" id="488485"/>
    <lineage>
        <taxon>Bacteria</taxon>
        <taxon>Pseudomonadati</taxon>
        <taxon>Pseudomonadota</taxon>
        <taxon>Gammaproteobacteria</taxon>
        <taxon>Lysobacterales</taxon>
        <taxon>Lysobacteraceae</taxon>
        <taxon>Luteimonas</taxon>
    </lineage>
</organism>
<dbReference type="Gene3D" id="2.60.120.10">
    <property type="entry name" value="Jelly Rolls"/>
    <property type="match status" value="2"/>
</dbReference>
<dbReference type="PANTHER" id="PTHR39193">
    <property type="entry name" value="5-DEOXY-GLUCURONATE ISOMERASE"/>
    <property type="match status" value="1"/>
</dbReference>
<dbReference type="InterPro" id="IPR021120">
    <property type="entry name" value="KduI/IolB_isomerase"/>
</dbReference>
<reference evidence="2 3" key="1">
    <citation type="journal article" date="2008" name="Int. J. Syst. Evol. Microbiol.">
        <title>Luteimonas marina sp. nov., isolated from seawater.</title>
        <authorList>
            <person name="Baik K.S."/>
            <person name="Park S.C."/>
            <person name="Kim M.S."/>
            <person name="Kim E.M."/>
            <person name="Park C."/>
            <person name="Chun J."/>
            <person name="Seong C.N."/>
        </authorList>
    </citation>
    <scope>NUCLEOTIDE SEQUENCE [LARGE SCALE GENOMIC DNA]</scope>
    <source>
        <strain evidence="2 3">FR1330</strain>
    </source>
</reference>
<dbReference type="Pfam" id="PF04962">
    <property type="entry name" value="KduI"/>
    <property type="match status" value="1"/>
</dbReference>
<name>A0A5C5TYT8_9GAMM</name>
<protein>
    <submittedName>
        <fullName evidence="2">5-deoxy-glucuronate isomerase</fullName>
        <ecNumber evidence="2">5.3.1.30</ecNumber>
    </submittedName>
</protein>
<dbReference type="GO" id="GO:0102482">
    <property type="term" value="F:5-deoxy-D-glucuronate isomerase activity"/>
    <property type="evidence" value="ECO:0007669"/>
    <property type="project" value="UniProtKB-EC"/>
</dbReference>
<accession>A0A5C5TYT8</accession>
<dbReference type="NCBIfam" id="TIGR04378">
    <property type="entry name" value="myo_inos_iolB"/>
    <property type="match status" value="1"/>
</dbReference>
<dbReference type="EC" id="5.3.1.30" evidence="2"/>
<keyword evidence="1 2" id="KW-0413">Isomerase</keyword>
<evidence type="ECO:0000256" key="1">
    <source>
        <dbReference type="ARBA" id="ARBA00023235"/>
    </source>
</evidence>
<comment type="caution">
    <text evidence="2">The sequence shown here is derived from an EMBL/GenBank/DDBJ whole genome shotgun (WGS) entry which is preliminary data.</text>
</comment>
<keyword evidence="3" id="KW-1185">Reference proteome</keyword>
<dbReference type="PIRSF" id="PIRSF036628">
    <property type="entry name" value="IolB"/>
    <property type="match status" value="1"/>
</dbReference>
<dbReference type="PANTHER" id="PTHR39193:SF1">
    <property type="entry name" value="5-DEOXY-GLUCURONATE ISOMERASE"/>
    <property type="match status" value="1"/>
</dbReference>
<dbReference type="GO" id="GO:0008880">
    <property type="term" value="F:glucuronate isomerase activity"/>
    <property type="evidence" value="ECO:0007669"/>
    <property type="project" value="InterPro"/>
</dbReference>